<dbReference type="InParanoid" id="A0A1E7FX15"/>
<organism evidence="2 3">
    <name type="scientific">Fragilariopsis cylindrus CCMP1102</name>
    <dbReference type="NCBI Taxonomy" id="635003"/>
    <lineage>
        <taxon>Eukaryota</taxon>
        <taxon>Sar</taxon>
        <taxon>Stramenopiles</taxon>
        <taxon>Ochrophyta</taxon>
        <taxon>Bacillariophyta</taxon>
        <taxon>Bacillariophyceae</taxon>
        <taxon>Bacillariophycidae</taxon>
        <taxon>Bacillariales</taxon>
        <taxon>Bacillariaceae</taxon>
        <taxon>Fragilariopsis</taxon>
    </lineage>
</organism>
<dbReference type="AlphaFoldDB" id="A0A1E7FX15"/>
<proteinExistence type="predicted"/>
<evidence type="ECO:0000313" key="3">
    <source>
        <dbReference type="Proteomes" id="UP000095751"/>
    </source>
</evidence>
<protein>
    <submittedName>
        <fullName evidence="2">Uncharacterized protein</fullName>
    </submittedName>
</protein>
<gene>
    <name evidence="2" type="ORF">FRACYDRAFT_232832</name>
</gene>
<sequence length="925" mass="105396">MPNGTQTGRYYAHDRNTNDSAPIIGASLALPDDHKEMCNETAKYDMDDKCRTNYRNRLNAIMKYWKEHLPEYYAIGVDDVSTADQHDKTKYFFKGKYKKDLVYDGLNAEYFLYFLTKTKTKPDKKLKSWDDLRKYKDAIMWGSKTADKPLPISFYRKIEKFLKGYKKEFTNAKKKGNTEDNTSDPIPMTLYVLVLQWALDTNNIMVWFWTLSQWNCMARSASIDPLHFGNFSLGVDSIVVKYDDSKADKNAERLSEKNIFANPYDWRLCFWTGLCIWISLRGEEKLKGNSKLFLTKGVKDGTASANYCEQLISVVAPHKEEVENHMEEKRLNAYSFRKGSSTYAVAGTTVPPSLNSIARRGEWSIGKVLDCYWHFGSVGDQYLGRVLSGLDANSDQFDTLPPHWNMTNPMKNDDIKSGMDIMFGGILEEHQCFVPILVRSFACFVYHSNSLREQMTKIPGHHFNNISILHHLNRQLLDRLKTLVTLDPTDGVMTVTTGIPPHINHARSIQEVLGIVKEFRDNQQSQTAELRAAIHDEFEDRALESGHPTNERIQMMFTEVERRYNENLDERIENLVERLGGSGSANNVSASAAATSQVRTAGVAADMLFTYGGHFYFVPEHFSFPTAATLKAGIVFWFCGMDASTTGKRIRPFRNLKPKSLPTTTLRTTFKLHWCPIFRYLEKHVSLSLPEDFDLITNNDLKIYHDECIKVLRERVSFCFKNGKNKALNWVVSTWSKHILPSFVRKNGNDCDKELLLPSLTNRNNPSQEQKKRKRTPSTTRRSQQAAFGRINNDNMRRQLQAQAEASHQQQLLLRGRTTTTATTTTANNNGNSVPPTDVATAALESLANADAGNTTDRRGENARCDIPGCGCTNRLYKCRNNNNNCKKYVHHLPCGMTNNLFDPDNEHGFSLGACLILPLYFALY</sequence>
<dbReference type="Proteomes" id="UP000095751">
    <property type="component" value="Unassembled WGS sequence"/>
</dbReference>
<name>A0A1E7FX15_9STRA</name>
<evidence type="ECO:0000313" key="2">
    <source>
        <dbReference type="EMBL" id="OEU22674.1"/>
    </source>
</evidence>
<keyword evidence="3" id="KW-1185">Reference proteome</keyword>
<feature type="compositionally biased region" description="Polar residues" evidence="1">
    <location>
        <begin position="759"/>
        <end position="768"/>
    </location>
</feature>
<reference evidence="2 3" key="1">
    <citation type="submission" date="2016-09" db="EMBL/GenBank/DDBJ databases">
        <title>Extensive genetic diversity and differential bi-allelic expression allows diatom success in the polar Southern Ocean.</title>
        <authorList>
            <consortium name="DOE Joint Genome Institute"/>
            <person name="Mock T."/>
            <person name="Otillar R.P."/>
            <person name="Strauss J."/>
            <person name="Dupont C."/>
            <person name="Frickenhaus S."/>
            <person name="Maumus F."/>
            <person name="Mcmullan M."/>
            <person name="Sanges R."/>
            <person name="Schmutz J."/>
            <person name="Toseland A."/>
            <person name="Valas R."/>
            <person name="Veluchamy A."/>
            <person name="Ward B.J."/>
            <person name="Allen A."/>
            <person name="Barry K."/>
            <person name="Falciatore A."/>
            <person name="Ferrante M."/>
            <person name="Fortunato A.E."/>
            <person name="Gloeckner G."/>
            <person name="Gruber A."/>
            <person name="Hipkin R."/>
            <person name="Janech M."/>
            <person name="Kroth P."/>
            <person name="Leese F."/>
            <person name="Lindquist E."/>
            <person name="Lyon B.R."/>
            <person name="Martin J."/>
            <person name="Mayer C."/>
            <person name="Parker M."/>
            <person name="Quesneville H."/>
            <person name="Raymond J."/>
            <person name="Uhlig C."/>
            <person name="Valentin K.U."/>
            <person name="Worden A.Z."/>
            <person name="Armbrust E.V."/>
            <person name="Bowler C."/>
            <person name="Green B."/>
            <person name="Moulton V."/>
            <person name="Van Oosterhout C."/>
            <person name="Grigoriev I."/>
        </authorList>
    </citation>
    <scope>NUCLEOTIDE SEQUENCE [LARGE SCALE GENOMIC DNA]</scope>
    <source>
        <strain evidence="2 3">CCMP1102</strain>
    </source>
</reference>
<evidence type="ECO:0000256" key="1">
    <source>
        <dbReference type="SAM" id="MobiDB-lite"/>
    </source>
</evidence>
<accession>A0A1E7FX15</accession>
<feature type="region of interest" description="Disordered" evidence="1">
    <location>
        <begin position="758"/>
        <end position="785"/>
    </location>
</feature>
<dbReference type="OrthoDB" id="46702at2759"/>
<dbReference type="KEGG" id="fcy:FRACYDRAFT_232832"/>
<dbReference type="EMBL" id="KV784353">
    <property type="protein sequence ID" value="OEU22674.1"/>
    <property type="molecule type" value="Genomic_DNA"/>
</dbReference>